<sequence>MQLYSVSLFSDASIWGWGNPGAIALSFFLPMPTGDRGNYHRDSDRLC</sequence>
<proteinExistence type="predicted"/>
<accession>A0ACD5GQW4</accession>
<keyword evidence="2" id="KW-1185">Reference proteome</keyword>
<protein>
    <submittedName>
        <fullName evidence="1">Uncharacterized protein</fullName>
    </submittedName>
</protein>
<evidence type="ECO:0000313" key="2">
    <source>
        <dbReference type="Proteomes" id="UP000095472"/>
    </source>
</evidence>
<dbReference type="Proteomes" id="UP000095472">
    <property type="component" value="Chromosome"/>
</dbReference>
<evidence type="ECO:0000313" key="1">
    <source>
        <dbReference type="EMBL" id="XPM63077.1"/>
    </source>
</evidence>
<dbReference type="EMBL" id="CP182909">
    <property type="protein sequence ID" value="XPM63077.1"/>
    <property type="molecule type" value="Genomic_DNA"/>
</dbReference>
<reference evidence="1 2" key="1">
    <citation type="journal article" date="2016" name="Genome Announc.">
        <title>Draft Genome Sequence of the Thermotolerant Cyanobacterium Desertifilum sp. IPPAS B-1220.</title>
        <authorList>
            <person name="Mironov K.S."/>
            <person name="Sinetova M.A."/>
            <person name="Bolatkhan K."/>
            <person name="Zayadan B.K."/>
            <person name="Ustinova V.V."/>
            <person name="Kupriyanova E.V."/>
            <person name="Skrypnik A.N."/>
            <person name="Gogoleva N.E."/>
            <person name="Gogolev Y.V."/>
            <person name="Los D.A."/>
        </authorList>
    </citation>
    <scope>NUCLEOTIDE SEQUENCE [LARGE SCALE GENOMIC DNA]</scope>
    <source>
        <strain evidence="1 2">IPPAS B-1220</strain>
    </source>
</reference>
<name>A0ACD5GQW4_9CYAN</name>
<organism evidence="1 2">
    <name type="scientific">Desertifilum tharense IPPAS B-1220</name>
    <dbReference type="NCBI Taxonomy" id="1781255"/>
    <lineage>
        <taxon>Bacteria</taxon>
        <taxon>Bacillati</taxon>
        <taxon>Cyanobacteriota</taxon>
        <taxon>Cyanophyceae</taxon>
        <taxon>Desertifilales</taxon>
        <taxon>Desertifilaceae</taxon>
        <taxon>Desertifilum</taxon>
    </lineage>
</organism>
<gene>
    <name evidence="1" type="ORF">BH720_027125</name>
</gene>